<dbReference type="PANTHER" id="PTHR11804:SF84">
    <property type="entry name" value="SACCHAROLYSIN"/>
    <property type="match status" value="1"/>
</dbReference>
<evidence type="ECO:0000313" key="11">
    <source>
        <dbReference type="Proteomes" id="UP000033400"/>
    </source>
</evidence>
<name>A0A0F4V5H4_PSEFL</name>
<protein>
    <submittedName>
        <fullName evidence="10">Oligopeptidase A</fullName>
    </submittedName>
</protein>
<keyword evidence="2 7" id="KW-0645">Protease</keyword>
<evidence type="ECO:0000256" key="7">
    <source>
        <dbReference type="RuleBase" id="RU003435"/>
    </source>
</evidence>
<dbReference type="InterPro" id="IPR045090">
    <property type="entry name" value="Pept_M3A_M3B"/>
</dbReference>
<dbReference type="InterPro" id="IPR024077">
    <property type="entry name" value="Neurolysin/TOP_dom2"/>
</dbReference>
<comment type="cofactor">
    <cofactor evidence="7">
        <name>Zn(2+)</name>
        <dbReference type="ChEBI" id="CHEBI:29105"/>
    </cofactor>
    <text evidence="7">Binds 1 zinc ion.</text>
</comment>
<dbReference type="EMBL" id="LACH01000046">
    <property type="protein sequence ID" value="KJZ64021.1"/>
    <property type="molecule type" value="Genomic_DNA"/>
</dbReference>
<evidence type="ECO:0000256" key="1">
    <source>
        <dbReference type="ARBA" id="ARBA00006040"/>
    </source>
</evidence>
<evidence type="ECO:0000256" key="4">
    <source>
        <dbReference type="ARBA" id="ARBA00022801"/>
    </source>
</evidence>
<dbReference type="RefSeq" id="WP_046055325.1">
    <property type="nucleotide sequence ID" value="NZ_LACH01000046.1"/>
</dbReference>
<gene>
    <name evidence="10" type="ORF">VD17_20125</name>
</gene>
<reference evidence="10 11" key="1">
    <citation type="submission" date="2015-03" db="EMBL/GenBank/DDBJ databases">
        <title>Comparative genomics of Pseudomonas insights into diversity of traits involved in vanlence and defense.</title>
        <authorList>
            <person name="Qin Y."/>
        </authorList>
    </citation>
    <scope>NUCLEOTIDE SEQUENCE [LARGE SCALE GENOMIC DNA]</scope>
    <source>
        <strain evidence="10 11">H24</strain>
    </source>
</reference>
<dbReference type="InterPro" id="IPR001567">
    <property type="entry name" value="Pept_M3A_M3B_dom"/>
</dbReference>
<keyword evidence="5 7" id="KW-0862">Zinc</keyword>
<dbReference type="GO" id="GO:0006508">
    <property type="term" value="P:proteolysis"/>
    <property type="evidence" value="ECO:0007669"/>
    <property type="project" value="UniProtKB-KW"/>
</dbReference>
<evidence type="ECO:0000256" key="6">
    <source>
        <dbReference type="ARBA" id="ARBA00023049"/>
    </source>
</evidence>
<keyword evidence="6 7" id="KW-0482">Metalloprotease</keyword>
<evidence type="ECO:0000259" key="9">
    <source>
        <dbReference type="Pfam" id="PF19310"/>
    </source>
</evidence>
<dbReference type="GO" id="GO:0004222">
    <property type="term" value="F:metalloendopeptidase activity"/>
    <property type="evidence" value="ECO:0007669"/>
    <property type="project" value="InterPro"/>
</dbReference>
<feature type="domain" description="Oligopeptidase A N-terminal" evidence="9">
    <location>
        <begin position="31"/>
        <end position="152"/>
    </location>
</feature>
<accession>A0A0F4V5H4</accession>
<dbReference type="InterPro" id="IPR024079">
    <property type="entry name" value="MetalloPept_cat_dom_sf"/>
</dbReference>
<dbReference type="PANTHER" id="PTHR11804">
    <property type="entry name" value="PROTEASE M3 THIMET OLIGOPEPTIDASE-RELATED"/>
    <property type="match status" value="1"/>
</dbReference>
<keyword evidence="3 7" id="KW-0479">Metal-binding</keyword>
<dbReference type="PATRIC" id="fig|294.133.peg.3774"/>
<evidence type="ECO:0000256" key="5">
    <source>
        <dbReference type="ARBA" id="ARBA00022833"/>
    </source>
</evidence>
<sequence>MPDTNPLLQAWDLPPYSEVRAEHLVPAIDTLIADNRQAIAEIIASQSAFPTWDDLVLAVDETDARLNEAMGVIETLGMVKHNGNAWDVASTTCGEAVAQYKTEKMSNQALFRSYQHLAQSPVARNFDESRKAVLTKILRRFHLSGIDLPAEQQQQLGPLNRHISLLESLFLGHLESATAAWNKRIDDVTQLNGLSQATKDRLALNAQQAGHEGWLIRLDQDTYNRVMTYAEDRALREEYFFAYTTRASDQGPHAGQFDNGPVLELLLSLRHQKAGLLGYENFAQLALVTEMAESTAQVSGFLRRQVTLATPVVEKDAQALKAFALERGITEIQPWDREFLAEQLRQRHLGGSLNNLRAYFPLDGTLHRLCLFSERMFGIRIVEQNTFSRWHDSVRLFEISEHGQVIGHVYLDPFHREEAADYAWTATPRNRRINAEGQLTLPIAVLHGNFTPGNADHPCLLAHLDLRVLFHEFGHCLQHILTRSPHYTLSGISQLGRDTAEFAGQLFEHWCLSQEFLLWLAAHHQTGERLTEQRVEVALAAIQSLNSWQTVQSLMGALFDFELHRCQGDGRSVQQVFEDVQREVPHVQLPSYCRFANSFDYMVTGYAASVYAYTWSGVLAIEAFKRFRQDWVFNAQTGRAFREAFFSPGDSRSLLTALEAFLERPIAEDPLVLSLEAITS</sequence>
<dbReference type="Pfam" id="PF19310">
    <property type="entry name" value="TOP_N"/>
    <property type="match status" value="1"/>
</dbReference>
<dbReference type="Gene3D" id="1.10.1370.10">
    <property type="entry name" value="Neurolysin, domain 3"/>
    <property type="match status" value="1"/>
</dbReference>
<keyword evidence="4 7" id="KW-0378">Hydrolase</keyword>
<evidence type="ECO:0000256" key="3">
    <source>
        <dbReference type="ARBA" id="ARBA00022723"/>
    </source>
</evidence>
<dbReference type="OrthoDB" id="9773538at2"/>
<dbReference type="InterPro" id="IPR045666">
    <property type="entry name" value="OpdA_N"/>
</dbReference>
<comment type="caution">
    <text evidence="10">The sequence shown here is derived from an EMBL/GenBank/DDBJ whole genome shotgun (WGS) entry which is preliminary data.</text>
</comment>
<dbReference type="Gene3D" id="3.40.390.10">
    <property type="entry name" value="Collagenase (Catalytic Domain)"/>
    <property type="match status" value="1"/>
</dbReference>
<comment type="similarity">
    <text evidence="1 7">Belongs to the peptidase M3 family.</text>
</comment>
<evidence type="ECO:0000256" key="2">
    <source>
        <dbReference type="ARBA" id="ARBA00022670"/>
    </source>
</evidence>
<dbReference type="GO" id="GO:0046872">
    <property type="term" value="F:metal ion binding"/>
    <property type="evidence" value="ECO:0007669"/>
    <property type="project" value="UniProtKB-UniRule"/>
</dbReference>
<dbReference type="Proteomes" id="UP000033400">
    <property type="component" value="Unassembled WGS sequence"/>
</dbReference>
<evidence type="ECO:0000259" key="8">
    <source>
        <dbReference type="Pfam" id="PF01432"/>
    </source>
</evidence>
<dbReference type="GO" id="GO:0006518">
    <property type="term" value="P:peptide metabolic process"/>
    <property type="evidence" value="ECO:0007669"/>
    <property type="project" value="TreeGrafter"/>
</dbReference>
<feature type="domain" description="Peptidase M3A/M3B catalytic" evidence="8">
    <location>
        <begin position="226"/>
        <end position="672"/>
    </location>
</feature>
<dbReference type="SUPFAM" id="SSF55486">
    <property type="entry name" value="Metalloproteases ('zincins'), catalytic domain"/>
    <property type="match status" value="1"/>
</dbReference>
<dbReference type="Pfam" id="PF01432">
    <property type="entry name" value="Peptidase_M3"/>
    <property type="match status" value="1"/>
</dbReference>
<proteinExistence type="inferred from homology"/>
<dbReference type="AlphaFoldDB" id="A0A0F4V5H4"/>
<evidence type="ECO:0000313" key="10">
    <source>
        <dbReference type="EMBL" id="KJZ64021.1"/>
    </source>
</evidence>
<organism evidence="10 11">
    <name type="scientific">Pseudomonas fluorescens</name>
    <dbReference type="NCBI Taxonomy" id="294"/>
    <lineage>
        <taxon>Bacteria</taxon>
        <taxon>Pseudomonadati</taxon>
        <taxon>Pseudomonadota</taxon>
        <taxon>Gammaproteobacteria</taxon>
        <taxon>Pseudomonadales</taxon>
        <taxon>Pseudomonadaceae</taxon>
        <taxon>Pseudomonas</taxon>
    </lineage>
</organism>